<evidence type="ECO:0000259" key="6">
    <source>
        <dbReference type="Pfam" id="PF05175"/>
    </source>
</evidence>
<sequence>MADGAAETTVAAALRQAAERLSQVSDTARLDAEVLMAHALGVSRSDLLLRHMQRGAPPGFAALVDRRALREPVAYIVGEQEFHGLPFRVTPDVLIPRDDSEATLAGALEDAGEGGRVLDCGVGSGALLLSFLAERRGWHGVGIDRSAGALQIAGENAARLGLAARVQLVEADWHCEGWAAGLGRFDRILANPPYVEDDAALPPSVREFEPAGALFAGADGLDDYRALVPQLPALLTPGGTAVLEIGAAQDRAVARIAGEAGFSATLRRDLAGRPRALILR</sequence>
<feature type="binding site" evidence="5">
    <location>
        <position position="144"/>
    </location>
    <ligand>
        <name>S-adenosyl-L-methionine</name>
        <dbReference type="ChEBI" id="CHEBI:59789"/>
    </ligand>
</feature>
<comment type="catalytic activity">
    <reaction evidence="4 5">
        <text>L-glutaminyl-[peptide chain release factor] + S-adenosyl-L-methionine = N(5)-methyl-L-glutaminyl-[peptide chain release factor] + S-adenosyl-L-homocysteine + H(+)</text>
        <dbReference type="Rhea" id="RHEA:42896"/>
        <dbReference type="Rhea" id="RHEA-COMP:10271"/>
        <dbReference type="Rhea" id="RHEA-COMP:10272"/>
        <dbReference type="ChEBI" id="CHEBI:15378"/>
        <dbReference type="ChEBI" id="CHEBI:30011"/>
        <dbReference type="ChEBI" id="CHEBI:57856"/>
        <dbReference type="ChEBI" id="CHEBI:59789"/>
        <dbReference type="ChEBI" id="CHEBI:61891"/>
        <dbReference type="EC" id="2.1.1.297"/>
    </reaction>
</comment>
<proteinExistence type="inferred from homology"/>
<dbReference type="InterPro" id="IPR007848">
    <property type="entry name" value="Small_mtfrase_dom"/>
</dbReference>
<organism evidence="8 9">
    <name type="scientific">Pelagerythrobacter marensis</name>
    <dbReference type="NCBI Taxonomy" id="543877"/>
    <lineage>
        <taxon>Bacteria</taxon>
        <taxon>Pseudomonadati</taxon>
        <taxon>Pseudomonadota</taxon>
        <taxon>Alphaproteobacteria</taxon>
        <taxon>Sphingomonadales</taxon>
        <taxon>Erythrobacteraceae</taxon>
        <taxon>Pelagerythrobacter</taxon>
    </lineage>
</organism>
<dbReference type="EC" id="2.1.1.297" evidence="5"/>
<dbReference type="NCBIfam" id="TIGR00536">
    <property type="entry name" value="hemK_fam"/>
    <property type="match status" value="1"/>
</dbReference>
<evidence type="ECO:0000313" key="9">
    <source>
        <dbReference type="Proteomes" id="UP001335183"/>
    </source>
</evidence>
<evidence type="ECO:0000256" key="3">
    <source>
        <dbReference type="ARBA" id="ARBA00022691"/>
    </source>
</evidence>
<gene>
    <name evidence="5 8" type="primary">prmC</name>
    <name evidence="8" type="ORF">V5F89_02020</name>
</gene>
<evidence type="ECO:0000259" key="7">
    <source>
        <dbReference type="Pfam" id="PF17827"/>
    </source>
</evidence>
<comment type="function">
    <text evidence="5">Methylates the class 1 translation termination release factors RF1/PrfA and RF2/PrfB on the glutamine residue of the universally conserved GGQ motif.</text>
</comment>
<dbReference type="CDD" id="cd02440">
    <property type="entry name" value="AdoMet_MTases"/>
    <property type="match status" value="1"/>
</dbReference>
<dbReference type="PROSITE" id="PS00092">
    <property type="entry name" value="N6_MTASE"/>
    <property type="match status" value="1"/>
</dbReference>
<dbReference type="SUPFAM" id="SSF53335">
    <property type="entry name" value="S-adenosyl-L-methionine-dependent methyltransferases"/>
    <property type="match status" value="1"/>
</dbReference>
<dbReference type="EMBL" id="CP144918">
    <property type="protein sequence ID" value="WWA47710.1"/>
    <property type="molecule type" value="Genomic_DNA"/>
</dbReference>
<dbReference type="GO" id="GO:0102559">
    <property type="term" value="F:peptide chain release factor N(5)-glutamine methyltransferase activity"/>
    <property type="evidence" value="ECO:0007669"/>
    <property type="project" value="UniProtKB-EC"/>
</dbReference>
<dbReference type="NCBIfam" id="TIGR03534">
    <property type="entry name" value="RF_mod_PrmC"/>
    <property type="match status" value="1"/>
</dbReference>
<feature type="domain" description="Release factor glutamine methyltransferase N-terminal" evidence="7">
    <location>
        <begin position="13"/>
        <end position="78"/>
    </location>
</feature>
<dbReference type="PANTHER" id="PTHR18895:SF74">
    <property type="entry name" value="MTRF1L RELEASE FACTOR GLUTAMINE METHYLTRANSFERASE"/>
    <property type="match status" value="1"/>
</dbReference>
<protein>
    <recommendedName>
        <fullName evidence="5">Release factor glutamine methyltransferase</fullName>
        <shortName evidence="5">RF MTase</shortName>
        <ecNumber evidence="5">2.1.1.297</ecNumber>
    </recommendedName>
    <alternativeName>
        <fullName evidence="5">N5-glutamine methyltransferase PrmC</fullName>
    </alternativeName>
    <alternativeName>
        <fullName evidence="5">Protein-(glutamine-N5) MTase PrmC</fullName>
    </alternativeName>
    <alternativeName>
        <fullName evidence="5">Protein-glutamine N-methyltransferase PrmC</fullName>
    </alternativeName>
</protein>
<accession>A0ABZ2D3T7</accession>
<evidence type="ECO:0000256" key="1">
    <source>
        <dbReference type="ARBA" id="ARBA00022603"/>
    </source>
</evidence>
<keyword evidence="1 5" id="KW-0489">Methyltransferase</keyword>
<dbReference type="InterPro" id="IPR029063">
    <property type="entry name" value="SAM-dependent_MTases_sf"/>
</dbReference>
<feature type="binding site" evidence="5">
    <location>
        <position position="173"/>
    </location>
    <ligand>
        <name>S-adenosyl-L-methionine</name>
        <dbReference type="ChEBI" id="CHEBI:59789"/>
    </ligand>
</feature>
<name>A0ABZ2D3T7_9SPHN</name>
<dbReference type="GO" id="GO:0032259">
    <property type="term" value="P:methylation"/>
    <property type="evidence" value="ECO:0007669"/>
    <property type="project" value="UniProtKB-KW"/>
</dbReference>
<dbReference type="InterPro" id="IPR019874">
    <property type="entry name" value="RF_methyltr_PrmC"/>
</dbReference>
<keyword evidence="9" id="KW-1185">Reference proteome</keyword>
<keyword evidence="3 5" id="KW-0949">S-adenosyl-L-methionine</keyword>
<feature type="binding site" evidence="5">
    <location>
        <position position="191"/>
    </location>
    <ligand>
        <name>S-adenosyl-L-methionine</name>
        <dbReference type="ChEBI" id="CHEBI:59789"/>
    </ligand>
</feature>
<dbReference type="Pfam" id="PF05175">
    <property type="entry name" value="MTS"/>
    <property type="match status" value="1"/>
</dbReference>
<feature type="binding site" evidence="5">
    <location>
        <begin position="191"/>
        <end position="194"/>
    </location>
    <ligand>
        <name>substrate</name>
    </ligand>
</feature>
<dbReference type="Gene3D" id="3.40.50.150">
    <property type="entry name" value="Vaccinia Virus protein VP39"/>
    <property type="match status" value="1"/>
</dbReference>
<evidence type="ECO:0000256" key="2">
    <source>
        <dbReference type="ARBA" id="ARBA00022679"/>
    </source>
</evidence>
<dbReference type="InterPro" id="IPR050320">
    <property type="entry name" value="N5-glutamine_MTase"/>
</dbReference>
<dbReference type="RefSeq" id="WP_338446599.1">
    <property type="nucleotide sequence ID" value="NZ_CP144918.1"/>
</dbReference>
<reference evidence="8 9" key="1">
    <citation type="submission" date="2024-02" db="EMBL/GenBank/DDBJ databases">
        <title>The whole genome sequence of five bacterial samples isolated from Abu Dhabi Sabkha-shore region.</title>
        <authorList>
            <person name="Sudalaimuthuasari N."/>
            <person name="Sarfraz B."/>
            <person name="Tuyisabe J.D."/>
            <person name="Mugisha Ntwali L.D.M."/>
            <person name="Ali A.I.A.A."/>
            <person name="Almansoori S.Z.A."/>
            <person name="Alajami H.S.A."/>
            <person name="Almeqbaali A.A.S."/>
            <person name="Kundu B."/>
            <person name="Saeed E.E."/>
            <person name="Sukumarinath V."/>
            <person name="Mishra A.K."/>
            <person name="Hazzouri K.M."/>
            <person name="Almaskari R."/>
            <person name="Sharma A.K."/>
            <person name="Amiri K.M.A."/>
        </authorList>
    </citation>
    <scope>NUCLEOTIDE SEQUENCE [LARGE SCALE GENOMIC DNA]</scope>
    <source>
        <strain evidence="9">kcgeb_sd</strain>
    </source>
</reference>
<evidence type="ECO:0000256" key="4">
    <source>
        <dbReference type="ARBA" id="ARBA00048391"/>
    </source>
</evidence>
<keyword evidence="2 5" id="KW-0808">Transferase</keyword>
<comment type="similarity">
    <text evidence="5">Belongs to the protein N5-glutamine methyltransferase family. PrmC subfamily.</text>
</comment>
<feature type="binding site" evidence="5">
    <location>
        <begin position="121"/>
        <end position="125"/>
    </location>
    <ligand>
        <name>S-adenosyl-L-methionine</name>
        <dbReference type="ChEBI" id="CHEBI:59789"/>
    </ligand>
</feature>
<dbReference type="InterPro" id="IPR004556">
    <property type="entry name" value="HemK-like"/>
</dbReference>
<dbReference type="HAMAP" id="MF_02126">
    <property type="entry name" value="RF_methyltr_PrmC"/>
    <property type="match status" value="1"/>
</dbReference>
<feature type="domain" description="Methyltransferase small" evidence="6">
    <location>
        <begin position="100"/>
        <end position="199"/>
    </location>
</feature>
<dbReference type="InterPro" id="IPR002052">
    <property type="entry name" value="DNA_methylase_N6_adenine_CS"/>
</dbReference>
<dbReference type="Proteomes" id="UP001335183">
    <property type="component" value="Chromosome"/>
</dbReference>
<dbReference type="InterPro" id="IPR040758">
    <property type="entry name" value="PrmC_N"/>
</dbReference>
<dbReference type="Pfam" id="PF17827">
    <property type="entry name" value="PrmC_N"/>
    <property type="match status" value="1"/>
</dbReference>
<evidence type="ECO:0000313" key="8">
    <source>
        <dbReference type="EMBL" id="WWA47710.1"/>
    </source>
</evidence>
<evidence type="ECO:0000256" key="5">
    <source>
        <dbReference type="HAMAP-Rule" id="MF_02126"/>
    </source>
</evidence>
<dbReference type="Gene3D" id="1.10.8.10">
    <property type="entry name" value="DNA helicase RuvA subunit, C-terminal domain"/>
    <property type="match status" value="1"/>
</dbReference>
<dbReference type="PANTHER" id="PTHR18895">
    <property type="entry name" value="HEMK METHYLTRANSFERASE"/>
    <property type="match status" value="1"/>
</dbReference>